<dbReference type="SUPFAM" id="SSF47413">
    <property type="entry name" value="lambda repressor-like DNA-binding domains"/>
    <property type="match status" value="1"/>
</dbReference>
<dbReference type="Proteomes" id="UP001321481">
    <property type="component" value="Unassembled WGS sequence"/>
</dbReference>
<evidence type="ECO:0000313" key="2">
    <source>
        <dbReference type="EMBL" id="MDJ1113203.1"/>
    </source>
</evidence>
<dbReference type="RefSeq" id="WP_283714494.1">
    <property type="nucleotide sequence ID" value="NZ_JASJND010000001.1"/>
</dbReference>
<organism evidence="2 3">
    <name type="scientific">Microbacterium dauci</name>
    <dbReference type="NCBI Taxonomy" id="3048008"/>
    <lineage>
        <taxon>Bacteria</taxon>
        <taxon>Bacillati</taxon>
        <taxon>Actinomycetota</taxon>
        <taxon>Actinomycetes</taxon>
        <taxon>Micrococcales</taxon>
        <taxon>Microbacteriaceae</taxon>
        <taxon>Microbacterium</taxon>
    </lineage>
</organism>
<dbReference type="EMBL" id="JASJND010000001">
    <property type="protein sequence ID" value="MDJ1113203.1"/>
    <property type="molecule type" value="Genomic_DNA"/>
</dbReference>
<proteinExistence type="predicted"/>
<dbReference type="SMART" id="SM00530">
    <property type="entry name" value="HTH_XRE"/>
    <property type="match status" value="1"/>
</dbReference>
<evidence type="ECO:0000313" key="3">
    <source>
        <dbReference type="Proteomes" id="UP001321481"/>
    </source>
</evidence>
<accession>A0ABT6ZB84</accession>
<name>A0ABT6ZB84_9MICO</name>
<reference evidence="2 3" key="1">
    <citation type="submission" date="2023-05" db="EMBL/GenBank/DDBJ databases">
        <title>Microbacterium dauci sp.nov., Isolated from Carrot Rhizosphere Soil.</title>
        <authorList>
            <person name="Xiao Z."/>
            <person name="Zheng J."/>
        </authorList>
    </citation>
    <scope>NUCLEOTIDE SEQUENCE [LARGE SCALE GENOMIC DNA]</scope>
    <source>
        <strain evidence="2 3">LX3-4</strain>
    </source>
</reference>
<gene>
    <name evidence="2" type="ORF">QNI14_01915</name>
</gene>
<protein>
    <recommendedName>
        <fullName evidence="1">HTH cro/C1-type domain-containing protein</fullName>
    </recommendedName>
</protein>
<evidence type="ECO:0000259" key="1">
    <source>
        <dbReference type="SMART" id="SM00530"/>
    </source>
</evidence>
<dbReference type="InterPro" id="IPR010982">
    <property type="entry name" value="Lambda_DNA-bd_dom_sf"/>
</dbReference>
<sequence length="91" mass="9603">MATLTIDSKRFQELRDEHGLDTVQSLASALHVDKGTASRVLTGKAAPGPRFISSVLLTFPVKFEDVFTVVGEDDANAAGEAVVTDELAVAS</sequence>
<comment type="caution">
    <text evidence="2">The sequence shown here is derived from an EMBL/GenBank/DDBJ whole genome shotgun (WGS) entry which is preliminary data.</text>
</comment>
<keyword evidence="3" id="KW-1185">Reference proteome</keyword>
<dbReference type="InterPro" id="IPR001387">
    <property type="entry name" value="Cro/C1-type_HTH"/>
</dbReference>
<feature type="domain" description="HTH cro/C1-type" evidence="1">
    <location>
        <begin position="10"/>
        <end position="66"/>
    </location>
</feature>